<dbReference type="InterPro" id="IPR002376">
    <property type="entry name" value="Formyl_transf_N"/>
</dbReference>
<evidence type="ECO:0000313" key="4">
    <source>
        <dbReference type="Proteomes" id="UP000034875"/>
    </source>
</evidence>
<dbReference type="SUPFAM" id="SSF53756">
    <property type="entry name" value="UDP-Glycosyltransferase/glycogen phosphorylase"/>
    <property type="match status" value="1"/>
</dbReference>
<dbReference type="Pfam" id="PF00551">
    <property type="entry name" value="Formyl_trans_N"/>
    <property type="match status" value="1"/>
</dbReference>
<dbReference type="InterPro" id="IPR043148">
    <property type="entry name" value="TagF_C"/>
</dbReference>
<dbReference type="InterPro" id="IPR040660">
    <property type="entry name" value="N_formyltrans_C"/>
</dbReference>
<dbReference type="Gene3D" id="3.40.50.12230">
    <property type="match status" value="1"/>
</dbReference>
<sequence length="499" mass="57241">YIEQLWKTAPFSFVLTSNNIDPFHFALLSFARNHSIPYALLIHDAQGSTFCDFFYKPDDTLLVWGNFQKRLISKEFPTLRCIVTGHPDFDNSMAQTKENQPIFDLKSKKIIRVLVLSTYNPYVQFPNQEVLFDVFRELNKIKKYRIAVTLKSHPSEYHAKLVDLVQKSIDYPLQLSFESADKLIEANDIIVTQSTSAGFRAVLLSKPTVYLNLHDYKDYEPYAEEGAALGVYSLSQLNPSIEALIKQPDICRKDQTIFSAVDILKFLTKQNIKIVGLIIHPAKFSKKGEELVRLSRLPKNKIFYGDRLNTNETVTAIRNLKPDLFLSINFRYLLKDQIISVPSHGCINLHFGYLPYNRGVFADAWSIIDDTPAGITYHLIDPGIDTGKIVVQQQVEKSLTDTGKSLYQKLTLTAYDLFVKTWPKIQNWSFKPITQSSGGAYHRRSGISLIDKIDLNKKYLAKDLINILRARTFPPYNGAYFLTPQGKKIYLRLQLYIEK</sequence>
<dbReference type="Pfam" id="PF18216">
    <property type="entry name" value="N_formyltrans_C"/>
    <property type="match status" value="1"/>
</dbReference>
<dbReference type="EMBL" id="LCCZ01000034">
    <property type="protein sequence ID" value="KKS42999.1"/>
    <property type="molecule type" value="Genomic_DNA"/>
</dbReference>
<dbReference type="PANTHER" id="PTHR11138">
    <property type="entry name" value="METHIONYL-TRNA FORMYLTRANSFERASE"/>
    <property type="match status" value="1"/>
</dbReference>
<dbReference type="SUPFAM" id="SSF53328">
    <property type="entry name" value="Formyltransferase"/>
    <property type="match status" value="1"/>
</dbReference>
<keyword evidence="3" id="KW-0808">Transferase</keyword>
<organism evidence="3 4">
    <name type="scientific">candidate division CPR1 bacterium GW2011_GWA2_42_17</name>
    <dbReference type="NCBI Taxonomy" id="1618341"/>
    <lineage>
        <taxon>Bacteria</taxon>
        <taxon>candidate division CPR1</taxon>
    </lineage>
</organism>
<evidence type="ECO:0000313" key="3">
    <source>
        <dbReference type="EMBL" id="KKS42999.1"/>
    </source>
</evidence>
<dbReference type="Gene3D" id="3.40.50.12580">
    <property type="match status" value="1"/>
</dbReference>
<dbReference type="PANTHER" id="PTHR11138:SF5">
    <property type="entry name" value="METHIONYL-TRNA FORMYLTRANSFERASE, MITOCHONDRIAL"/>
    <property type="match status" value="1"/>
</dbReference>
<accession>A0A0G0Z2J0</accession>
<protein>
    <submittedName>
        <fullName evidence="3">Formyl transferase domain protein</fullName>
    </submittedName>
</protein>
<gene>
    <name evidence="3" type="ORF">UV05_C0034G0007</name>
</gene>
<feature type="non-terminal residue" evidence="3">
    <location>
        <position position="1"/>
    </location>
</feature>
<dbReference type="GO" id="GO:0005829">
    <property type="term" value="C:cytosol"/>
    <property type="evidence" value="ECO:0007669"/>
    <property type="project" value="TreeGrafter"/>
</dbReference>
<dbReference type="GO" id="GO:0004479">
    <property type="term" value="F:methionyl-tRNA formyltransferase activity"/>
    <property type="evidence" value="ECO:0007669"/>
    <property type="project" value="TreeGrafter"/>
</dbReference>
<dbReference type="AlphaFoldDB" id="A0A0G0Z2J0"/>
<feature type="domain" description="Formyl transferase N-terminal" evidence="1">
    <location>
        <begin position="296"/>
        <end position="419"/>
    </location>
</feature>
<reference evidence="3 4" key="1">
    <citation type="journal article" date="2015" name="Nature">
        <title>rRNA introns, odd ribosomes, and small enigmatic genomes across a large radiation of phyla.</title>
        <authorList>
            <person name="Brown C.T."/>
            <person name="Hug L.A."/>
            <person name="Thomas B.C."/>
            <person name="Sharon I."/>
            <person name="Castelle C.J."/>
            <person name="Singh A."/>
            <person name="Wilkins M.J."/>
            <person name="Williams K.H."/>
            <person name="Banfield J.F."/>
        </authorList>
    </citation>
    <scope>NUCLEOTIDE SEQUENCE [LARGE SCALE GENOMIC DNA]</scope>
</reference>
<evidence type="ECO:0000259" key="2">
    <source>
        <dbReference type="Pfam" id="PF18216"/>
    </source>
</evidence>
<comment type="caution">
    <text evidence="3">The sequence shown here is derived from an EMBL/GenBank/DDBJ whole genome shotgun (WGS) entry which is preliminary data.</text>
</comment>
<dbReference type="Proteomes" id="UP000034875">
    <property type="component" value="Unassembled WGS sequence"/>
</dbReference>
<name>A0A0G0Z2J0_9BACT</name>
<feature type="domain" description="N-formyltransferase dimerization C-terminal" evidence="2">
    <location>
        <begin position="450"/>
        <end position="496"/>
    </location>
</feature>
<dbReference type="InterPro" id="IPR036477">
    <property type="entry name" value="Formyl_transf_N_sf"/>
</dbReference>
<proteinExistence type="predicted"/>
<evidence type="ECO:0000259" key="1">
    <source>
        <dbReference type="Pfam" id="PF00551"/>
    </source>
</evidence>